<dbReference type="EMBL" id="BMAV01022881">
    <property type="protein sequence ID" value="GFY78243.1"/>
    <property type="molecule type" value="Genomic_DNA"/>
</dbReference>
<protein>
    <submittedName>
        <fullName evidence="2">Uncharacterized protein</fullName>
    </submittedName>
</protein>
<reference evidence="2" key="1">
    <citation type="submission" date="2020-08" db="EMBL/GenBank/DDBJ databases">
        <title>Multicomponent nature underlies the extraordinary mechanical properties of spider dragline silk.</title>
        <authorList>
            <person name="Kono N."/>
            <person name="Nakamura H."/>
            <person name="Mori M."/>
            <person name="Yoshida Y."/>
            <person name="Ohtoshi R."/>
            <person name="Malay A.D."/>
            <person name="Moran D.A.P."/>
            <person name="Tomita M."/>
            <person name="Numata K."/>
            <person name="Arakawa K."/>
        </authorList>
    </citation>
    <scope>NUCLEOTIDE SEQUENCE</scope>
</reference>
<evidence type="ECO:0000256" key="1">
    <source>
        <dbReference type="SAM" id="MobiDB-lite"/>
    </source>
</evidence>
<sequence>MTESSHRKRTMANDQHRSQASLSFDKGTGMHTPLPGVFSRQGDRPSELCAVLHSIEADHPGSSFKKITEPIFSLRRVHWSMGRGCKFAL</sequence>
<evidence type="ECO:0000313" key="3">
    <source>
        <dbReference type="Proteomes" id="UP000886998"/>
    </source>
</evidence>
<evidence type="ECO:0000313" key="2">
    <source>
        <dbReference type="EMBL" id="GFY78243.1"/>
    </source>
</evidence>
<gene>
    <name evidence="2" type="ORF">TNIN_155381</name>
</gene>
<name>A0A8X7CRD0_9ARAC</name>
<feature type="region of interest" description="Disordered" evidence="1">
    <location>
        <begin position="1"/>
        <end position="40"/>
    </location>
</feature>
<proteinExistence type="predicted"/>
<keyword evidence="3" id="KW-1185">Reference proteome</keyword>
<comment type="caution">
    <text evidence="2">The sequence shown here is derived from an EMBL/GenBank/DDBJ whole genome shotgun (WGS) entry which is preliminary data.</text>
</comment>
<organism evidence="2 3">
    <name type="scientific">Trichonephila inaurata madagascariensis</name>
    <dbReference type="NCBI Taxonomy" id="2747483"/>
    <lineage>
        <taxon>Eukaryota</taxon>
        <taxon>Metazoa</taxon>
        <taxon>Ecdysozoa</taxon>
        <taxon>Arthropoda</taxon>
        <taxon>Chelicerata</taxon>
        <taxon>Arachnida</taxon>
        <taxon>Araneae</taxon>
        <taxon>Araneomorphae</taxon>
        <taxon>Entelegynae</taxon>
        <taxon>Araneoidea</taxon>
        <taxon>Nephilidae</taxon>
        <taxon>Trichonephila</taxon>
        <taxon>Trichonephila inaurata</taxon>
    </lineage>
</organism>
<feature type="compositionally biased region" description="Basic residues" evidence="1">
    <location>
        <begin position="1"/>
        <end position="10"/>
    </location>
</feature>
<dbReference type="AlphaFoldDB" id="A0A8X7CRD0"/>
<accession>A0A8X7CRD0</accession>
<dbReference type="Proteomes" id="UP000886998">
    <property type="component" value="Unassembled WGS sequence"/>
</dbReference>